<keyword evidence="8 10" id="KW-0472">Membrane</keyword>
<evidence type="ECO:0000256" key="5">
    <source>
        <dbReference type="ARBA" id="ARBA00022475"/>
    </source>
</evidence>
<evidence type="ECO:0000256" key="3">
    <source>
        <dbReference type="ARBA" id="ARBA00004651"/>
    </source>
</evidence>
<dbReference type="Pfam" id="PF00990">
    <property type="entry name" value="GGDEF"/>
    <property type="match status" value="1"/>
</dbReference>
<dbReference type="InterPro" id="IPR029787">
    <property type="entry name" value="Nucleotide_cyclase"/>
</dbReference>
<sequence>MFCWPFFCLGFIQALYTQSASGALPRRLHQKSLIALSVEVRTMSVRHAIPHHSIRSTRPERILTLGSLLLAIAIMSIVAFLLIRERANAELSATRAASNIVQLIDADVLRNIQLYDLSLLGLIAASQREDLKSVSPLIRHLALFDRATAAPYKGDILLLDNQGDVMADSASVVPRKGNFADREFFRSHVNERTPGMLISRPFKSAEAGQEWRISFSRRISGAQGEFLGVAEAAMRLNYFDQLFNSLNIGRDSTITLISKDGILLALQPRPAEDMTGKDFSSRPNFQRIVKEGNGSFTGTSSLYQDERLYTFSQVGDLPLIVIVALSSDEVYAAWKRTALVVSLATLALCVSLLWLTWLFSRELRLRHNAEQELAQLAATDALTGLANRRTLDQVLRHEWFRAQRSGLPLSLLMIDADHFKAFNDRHGHQAGDDALRTVARVISAHVRRPADLVARYGGEEFSVILAETDSQGALRIAEQLRSAVEQLPLRADAESPMTVSIGISTWTPQSDLSLEQLLFAADKALYQAKESGRNRVVATG</sequence>
<dbReference type="InterPro" id="IPR000160">
    <property type="entry name" value="GGDEF_dom"/>
</dbReference>
<evidence type="ECO:0000256" key="1">
    <source>
        <dbReference type="ARBA" id="ARBA00001946"/>
    </source>
</evidence>
<dbReference type="InterPro" id="IPR050469">
    <property type="entry name" value="Diguanylate_Cyclase"/>
</dbReference>
<dbReference type="FunFam" id="3.30.70.270:FF:000001">
    <property type="entry name" value="Diguanylate cyclase domain protein"/>
    <property type="match status" value="1"/>
</dbReference>
<gene>
    <name evidence="12" type="ORF">PS928_02719</name>
</gene>
<feature type="domain" description="GGDEF" evidence="11">
    <location>
        <begin position="407"/>
        <end position="540"/>
    </location>
</feature>
<keyword evidence="5" id="KW-1003">Cell membrane</keyword>
<dbReference type="Gene3D" id="3.30.70.270">
    <property type="match status" value="1"/>
</dbReference>
<dbReference type="PANTHER" id="PTHR45138:SF9">
    <property type="entry name" value="DIGUANYLATE CYCLASE DGCM-RELATED"/>
    <property type="match status" value="1"/>
</dbReference>
<dbReference type="CDD" id="cd12914">
    <property type="entry name" value="PDC1_DGC_like"/>
    <property type="match status" value="1"/>
</dbReference>
<evidence type="ECO:0000256" key="8">
    <source>
        <dbReference type="ARBA" id="ARBA00023136"/>
    </source>
</evidence>
<protein>
    <recommendedName>
        <fullName evidence="4">diguanylate cyclase</fullName>
        <ecNumber evidence="4">2.7.7.65</ecNumber>
    </recommendedName>
</protein>
<evidence type="ECO:0000256" key="7">
    <source>
        <dbReference type="ARBA" id="ARBA00022989"/>
    </source>
</evidence>
<dbReference type="NCBIfam" id="TIGR00254">
    <property type="entry name" value="GGDEF"/>
    <property type="match status" value="1"/>
</dbReference>
<comment type="cofactor">
    <cofactor evidence="1">
        <name>Mg(2+)</name>
        <dbReference type="ChEBI" id="CHEBI:18420"/>
    </cofactor>
</comment>
<dbReference type="SUPFAM" id="SSF55073">
    <property type="entry name" value="Nucleotide cyclase"/>
    <property type="match status" value="1"/>
</dbReference>
<evidence type="ECO:0000256" key="6">
    <source>
        <dbReference type="ARBA" id="ARBA00022692"/>
    </source>
</evidence>
<dbReference type="AlphaFoldDB" id="A0A5E7TWY8"/>
<dbReference type="EC" id="2.7.7.65" evidence="4"/>
<accession>A0A5E7TWY8</accession>
<proteinExistence type="predicted"/>
<dbReference type="CDD" id="cd12915">
    <property type="entry name" value="PDC2_DGC_like"/>
    <property type="match status" value="1"/>
</dbReference>
<keyword evidence="6 10" id="KW-0812">Transmembrane</keyword>
<evidence type="ECO:0000256" key="9">
    <source>
        <dbReference type="ARBA" id="ARBA00034247"/>
    </source>
</evidence>
<feature type="transmembrane region" description="Helical" evidence="10">
    <location>
        <begin position="62"/>
        <end position="83"/>
    </location>
</feature>
<organism evidence="12 13">
    <name type="scientific">Pseudomonas fluorescens</name>
    <dbReference type="NCBI Taxonomy" id="294"/>
    <lineage>
        <taxon>Bacteria</taxon>
        <taxon>Pseudomonadati</taxon>
        <taxon>Pseudomonadota</taxon>
        <taxon>Gammaproteobacteria</taxon>
        <taxon>Pseudomonadales</taxon>
        <taxon>Pseudomonadaceae</taxon>
        <taxon>Pseudomonas</taxon>
    </lineage>
</organism>
<evidence type="ECO:0000313" key="13">
    <source>
        <dbReference type="Proteomes" id="UP000381378"/>
    </source>
</evidence>
<dbReference type="SMART" id="SM00267">
    <property type="entry name" value="GGDEF"/>
    <property type="match status" value="1"/>
</dbReference>
<dbReference type="Proteomes" id="UP000381378">
    <property type="component" value="Unassembled WGS sequence"/>
</dbReference>
<dbReference type="GO" id="GO:0005886">
    <property type="term" value="C:plasma membrane"/>
    <property type="evidence" value="ECO:0007669"/>
    <property type="project" value="UniProtKB-SubCell"/>
</dbReference>
<feature type="transmembrane region" description="Helical" evidence="10">
    <location>
        <begin position="338"/>
        <end position="359"/>
    </location>
</feature>
<reference evidence="12 13" key="1">
    <citation type="submission" date="2019-09" db="EMBL/GenBank/DDBJ databases">
        <authorList>
            <person name="Chandra G."/>
            <person name="Truman W A."/>
        </authorList>
    </citation>
    <scope>NUCLEOTIDE SEQUENCE [LARGE SCALE GENOMIC DNA]</scope>
    <source>
        <strain evidence="12">PS928</strain>
    </source>
</reference>
<keyword evidence="7 10" id="KW-1133">Transmembrane helix</keyword>
<dbReference type="InterPro" id="IPR033479">
    <property type="entry name" value="dCache_1"/>
</dbReference>
<evidence type="ECO:0000259" key="11">
    <source>
        <dbReference type="PROSITE" id="PS50887"/>
    </source>
</evidence>
<dbReference type="Gene3D" id="3.30.450.20">
    <property type="entry name" value="PAS domain"/>
    <property type="match status" value="2"/>
</dbReference>
<dbReference type="Pfam" id="PF02743">
    <property type="entry name" value="dCache_1"/>
    <property type="match status" value="1"/>
</dbReference>
<dbReference type="GO" id="GO:0052621">
    <property type="term" value="F:diguanylate cyclase activity"/>
    <property type="evidence" value="ECO:0007669"/>
    <property type="project" value="UniProtKB-EC"/>
</dbReference>
<dbReference type="PROSITE" id="PS50887">
    <property type="entry name" value="GGDEF"/>
    <property type="match status" value="1"/>
</dbReference>
<dbReference type="PANTHER" id="PTHR45138">
    <property type="entry name" value="REGULATORY COMPONENTS OF SENSORY TRANSDUCTION SYSTEM"/>
    <property type="match status" value="1"/>
</dbReference>
<comment type="catalytic activity">
    <reaction evidence="9">
        <text>2 GTP = 3',3'-c-di-GMP + 2 diphosphate</text>
        <dbReference type="Rhea" id="RHEA:24898"/>
        <dbReference type="ChEBI" id="CHEBI:33019"/>
        <dbReference type="ChEBI" id="CHEBI:37565"/>
        <dbReference type="ChEBI" id="CHEBI:58805"/>
        <dbReference type="EC" id="2.7.7.65"/>
    </reaction>
</comment>
<evidence type="ECO:0000256" key="2">
    <source>
        <dbReference type="ARBA" id="ARBA00004533"/>
    </source>
</evidence>
<dbReference type="InterPro" id="IPR043128">
    <property type="entry name" value="Rev_trsase/Diguanyl_cyclase"/>
</dbReference>
<evidence type="ECO:0000256" key="10">
    <source>
        <dbReference type="SAM" id="Phobius"/>
    </source>
</evidence>
<name>A0A5E7TWY8_PSEFL</name>
<comment type="subcellular location">
    <subcellularLocation>
        <location evidence="2">Cell inner membrane</location>
    </subcellularLocation>
    <subcellularLocation>
        <location evidence="3">Cell membrane</location>
        <topology evidence="3">Multi-pass membrane protein</topology>
    </subcellularLocation>
</comment>
<evidence type="ECO:0000313" key="12">
    <source>
        <dbReference type="EMBL" id="VVQ02779.1"/>
    </source>
</evidence>
<dbReference type="EMBL" id="CABVJF010000009">
    <property type="protein sequence ID" value="VVQ02779.1"/>
    <property type="molecule type" value="Genomic_DNA"/>
</dbReference>
<evidence type="ECO:0000256" key="4">
    <source>
        <dbReference type="ARBA" id="ARBA00012528"/>
    </source>
</evidence>
<dbReference type="CDD" id="cd01949">
    <property type="entry name" value="GGDEF"/>
    <property type="match status" value="1"/>
</dbReference>